<organism evidence="2 3">
    <name type="scientific">Phytophthora fragariaefolia</name>
    <dbReference type="NCBI Taxonomy" id="1490495"/>
    <lineage>
        <taxon>Eukaryota</taxon>
        <taxon>Sar</taxon>
        <taxon>Stramenopiles</taxon>
        <taxon>Oomycota</taxon>
        <taxon>Peronosporomycetes</taxon>
        <taxon>Peronosporales</taxon>
        <taxon>Peronosporaceae</taxon>
        <taxon>Phytophthora</taxon>
    </lineage>
</organism>
<sequence>MSEPSPPKRSRANTGGDFGSTSTSVKAKGVTLQEPPQITSFAHEALVRWKHERVMYEEAVDNRCAETGESLASVRRPVLKSINKRLLKSFAEFELRIPLEDMTEQKLVNRSRI</sequence>
<evidence type="ECO:0000256" key="1">
    <source>
        <dbReference type="SAM" id="MobiDB-lite"/>
    </source>
</evidence>
<name>A0A9W6Y657_9STRA</name>
<dbReference type="OrthoDB" id="118213at2759"/>
<dbReference type="EMBL" id="BSXT01004179">
    <property type="protein sequence ID" value="GMF57044.1"/>
    <property type="molecule type" value="Genomic_DNA"/>
</dbReference>
<evidence type="ECO:0000313" key="2">
    <source>
        <dbReference type="EMBL" id="GMF57044.1"/>
    </source>
</evidence>
<feature type="region of interest" description="Disordered" evidence="1">
    <location>
        <begin position="1"/>
        <end position="31"/>
    </location>
</feature>
<accession>A0A9W6Y657</accession>
<reference evidence="2" key="1">
    <citation type="submission" date="2023-04" db="EMBL/GenBank/DDBJ databases">
        <title>Phytophthora fragariaefolia NBRC 109709.</title>
        <authorList>
            <person name="Ichikawa N."/>
            <person name="Sato H."/>
            <person name="Tonouchi N."/>
        </authorList>
    </citation>
    <scope>NUCLEOTIDE SEQUENCE</scope>
    <source>
        <strain evidence="2">NBRC 109709</strain>
    </source>
</reference>
<dbReference type="AlphaFoldDB" id="A0A9W6Y657"/>
<proteinExistence type="predicted"/>
<dbReference type="Proteomes" id="UP001165121">
    <property type="component" value="Unassembled WGS sequence"/>
</dbReference>
<gene>
    <name evidence="2" type="ORF">Pfra01_002430800</name>
</gene>
<comment type="caution">
    <text evidence="2">The sequence shown here is derived from an EMBL/GenBank/DDBJ whole genome shotgun (WGS) entry which is preliminary data.</text>
</comment>
<evidence type="ECO:0000313" key="3">
    <source>
        <dbReference type="Proteomes" id="UP001165121"/>
    </source>
</evidence>
<keyword evidence="3" id="KW-1185">Reference proteome</keyword>
<protein>
    <submittedName>
        <fullName evidence="2">Unnamed protein product</fullName>
    </submittedName>
</protein>